<reference evidence="1" key="4">
    <citation type="submission" date="2025-09" db="UniProtKB">
        <authorList>
            <consortium name="Ensembl"/>
        </authorList>
    </citation>
    <scope>IDENTIFICATION</scope>
</reference>
<dbReference type="Bgee" id="ENSAMXG00000043299">
    <property type="expression patterns" value="Expressed in brain"/>
</dbReference>
<dbReference type="PANTHER" id="PTHR19446">
    <property type="entry name" value="REVERSE TRANSCRIPTASES"/>
    <property type="match status" value="1"/>
</dbReference>
<dbReference type="InParanoid" id="A0A3B1JH81"/>
<dbReference type="Proteomes" id="UP000018467">
    <property type="component" value="Unassembled WGS sequence"/>
</dbReference>
<dbReference type="SUPFAM" id="SSF56672">
    <property type="entry name" value="DNA/RNA polymerases"/>
    <property type="match status" value="1"/>
</dbReference>
<dbReference type="GeneTree" id="ENSGT00940000176292"/>
<dbReference type="InterPro" id="IPR043502">
    <property type="entry name" value="DNA/RNA_pol_sf"/>
</dbReference>
<keyword evidence="2" id="KW-1185">Reference proteome</keyword>
<sequence>MYKKIDINKTIIDEYLKIFKLQQVGQINNNITEEEILKAINFLNDCKSPGSDGLPAELYKKCKYQLVKILKHAYDEGIKNGKMHESFYKGILTLIHKKGSEENINNYRHLTLMNMDYKVYAKIIANKIEEQLGIIVESEQSCAIKGRYIWDNLNTLREIIWNKQESNFYIIALDQKKPLILFHENIYGVSLKNMVFVNVLLI</sequence>
<proteinExistence type="predicted"/>
<accession>A0A3B1JH81</accession>
<organism evidence="1 2">
    <name type="scientific">Astyanax mexicanus</name>
    <name type="common">Blind cave fish</name>
    <name type="synonym">Astyanax fasciatus mexicanus</name>
    <dbReference type="NCBI Taxonomy" id="7994"/>
    <lineage>
        <taxon>Eukaryota</taxon>
        <taxon>Metazoa</taxon>
        <taxon>Chordata</taxon>
        <taxon>Craniata</taxon>
        <taxon>Vertebrata</taxon>
        <taxon>Euteleostomi</taxon>
        <taxon>Actinopterygii</taxon>
        <taxon>Neopterygii</taxon>
        <taxon>Teleostei</taxon>
        <taxon>Ostariophysi</taxon>
        <taxon>Characiformes</taxon>
        <taxon>Characoidei</taxon>
        <taxon>Acestrorhamphidae</taxon>
        <taxon>Acestrorhamphinae</taxon>
        <taxon>Astyanax</taxon>
    </lineage>
</organism>
<dbReference type="Ensembl" id="ENSAMXT00000057467.1">
    <property type="protein sequence ID" value="ENSAMXP00000041782.1"/>
    <property type="gene ID" value="ENSAMXG00000043299.1"/>
</dbReference>
<protein>
    <submittedName>
        <fullName evidence="1">Uncharacterized protein</fullName>
    </submittedName>
</protein>
<evidence type="ECO:0000313" key="1">
    <source>
        <dbReference type="Ensembl" id="ENSAMXP00000041782.1"/>
    </source>
</evidence>
<dbReference type="AlphaFoldDB" id="A0A3B1JH81"/>
<evidence type="ECO:0000313" key="2">
    <source>
        <dbReference type="Proteomes" id="UP000018467"/>
    </source>
</evidence>
<reference evidence="2" key="2">
    <citation type="journal article" date="2014" name="Nat. Commun.">
        <title>The cavefish genome reveals candidate genes for eye loss.</title>
        <authorList>
            <person name="McGaugh S.E."/>
            <person name="Gross J.B."/>
            <person name="Aken B."/>
            <person name="Blin M."/>
            <person name="Borowsky R."/>
            <person name="Chalopin D."/>
            <person name="Hinaux H."/>
            <person name="Jeffery W.R."/>
            <person name="Keene A."/>
            <person name="Ma L."/>
            <person name="Minx P."/>
            <person name="Murphy D."/>
            <person name="O'Quin K.E."/>
            <person name="Retaux S."/>
            <person name="Rohner N."/>
            <person name="Searle S.M."/>
            <person name="Stahl B.A."/>
            <person name="Tabin C."/>
            <person name="Volff J.N."/>
            <person name="Yoshizawa M."/>
            <person name="Warren W.C."/>
        </authorList>
    </citation>
    <scope>NUCLEOTIDE SEQUENCE [LARGE SCALE GENOMIC DNA]</scope>
    <source>
        <strain evidence="2">female</strain>
    </source>
</reference>
<name>A0A3B1JH81_ASTMX</name>
<reference evidence="2" key="1">
    <citation type="submission" date="2013-03" db="EMBL/GenBank/DDBJ databases">
        <authorList>
            <person name="Jeffery W."/>
            <person name="Warren W."/>
            <person name="Wilson R.K."/>
        </authorList>
    </citation>
    <scope>NUCLEOTIDE SEQUENCE</scope>
    <source>
        <strain evidence="2">female</strain>
    </source>
</reference>
<reference evidence="1" key="3">
    <citation type="submission" date="2025-08" db="UniProtKB">
        <authorList>
            <consortium name="Ensembl"/>
        </authorList>
    </citation>
    <scope>IDENTIFICATION</scope>
</reference>